<feature type="transmembrane region" description="Helical" evidence="2">
    <location>
        <begin position="12"/>
        <end position="33"/>
    </location>
</feature>
<dbReference type="EMBL" id="JACHGT010000025">
    <property type="protein sequence ID" value="MBB6039759.1"/>
    <property type="molecule type" value="Genomic_DNA"/>
</dbReference>
<keyword evidence="2" id="KW-0472">Membrane</keyword>
<keyword evidence="2" id="KW-0812">Transmembrane</keyword>
<reference evidence="3 4" key="1">
    <citation type="submission" date="2020-08" db="EMBL/GenBank/DDBJ databases">
        <title>Genomic Encyclopedia of Type Strains, Phase IV (KMG-IV): sequencing the most valuable type-strain genomes for metagenomic binning, comparative biology and taxonomic classification.</title>
        <authorList>
            <person name="Goeker M."/>
        </authorList>
    </citation>
    <scope>NUCLEOTIDE SEQUENCE [LARGE SCALE GENOMIC DNA]</scope>
    <source>
        <strain evidence="3 4">YIM 65646</strain>
    </source>
</reference>
<feature type="region of interest" description="Disordered" evidence="1">
    <location>
        <begin position="40"/>
        <end position="83"/>
    </location>
</feature>
<name>A0A841G4T1_9ACTN</name>
<evidence type="ECO:0000256" key="1">
    <source>
        <dbReference type="SAM" id="MobiDB-lite"/>
    </source>
</evidence>
<dbReference type="Proteomes" id="UP000548476">
    <property type="component" value="Unassembled WGS sequence"/>
</dbReference>
<organism evidence="3 4">
    <name type="scientific">Phytomonospora endophytica</name>
    <dbReference type="NCBI Taxonomy" id="714109"/>
    <lineage>
        <taxon>Bacteria</taxon>
        <taxon>Bacillati</taxon>
        <taxon>Actinomycetota</taxon>
        <taxon>Actinomycetes</taxon>
        <taxon>Micromonosporales</taxon>
        <taxon>Micromonosporaceae</taxon>
        <taxon>Phytomonospora</taxon>
    </lineage>
</organism>
<dbReference type="RefSeq" id="WP_184792842.1">
    <property type="nucleotide sequence ID" value="NZ_BONT01000101.1"/>
</dbReference>
<accession>A0A841G4T1</accession>
<feature type="compositionally biased region" description="Gly residues" evidence="1">
    <location>
        <begin position="73"/>
        <end position="83"/>
    </location>
</feature>
<evidence type="ECO:0000313" key="3">
    <source>
        <dbReference type="EMBL" id="MBB6039759.1"/>
    </source>
</evidence>
<evidence type="ECO:0000313" key="4">
    <source>
        <dbReference type="Proteomes" id="UP000548476"/>
    </source>
</evidence>
<keyword evidence="2" id="KW-1133">Transmembrane helix</keyword>
<sequence length="317" mass="32868">MKPGGRLRDPKLPVYVGVLVLAVLMGVGIGRVIGPVSTYPGDPGQNTAGQPSGQPQGGGGPVVAADGHIHGATGSGGSTGGAPSLGGLEITASGYTLAPAADEYTVAGEPQAVEFRILRADGEAATQFAVVHEKPMHFFVVRRDFGDYQHLHPTMSEDGTWRVDADFTEPGPYRMYADFTAVDAAGTQAAVTLGADLSVSGDYEPKPLMDPATTSTVDGLTATMAGAATPAVASPIMFTVARDGKPVELQPYLGAFGHLVALRDGDLGFAHVHPEPQLADGAVKFWLTAPTPGTYRLYLDFQVDGKVHTANYVIVVA</sequence>
<proteinExistence type="predicted"/>
<evidence type="ECO:0000256" key="2">
    <source>
        <dbReference type="SAM" id="Phobius"/>
    </source>
</evidence>
<keyword evidence="4" id="KW-1185">Reference proteome</keyword>
<gene>
    <name evidence="3" type="ORF">HNR73_007657</name>
</gene>
<dbReference type="AlphaFoldDB" id="A0A841G4T1"/>
<comment type="caution">
    <text evidence="3">The sequence shown here is derived from an EMBL/GenBank/DDBJ whole genome shotgun (WGS) entry which is preliminary data.</text>
</comment>
<protein>
    <submittedName>
        <fullName evidence="3">Uncharacterized protein</fullName>
    </submittedName>
</protein>